<accession>A0A0C2W0W8</accession>
<reference evidence="2 3" key="1">
    <citation type="submission" date="2014-04" db="EMBL/GenBank/DDBJ databases">
        <authorList>
            <consortium name="DOE Joint Genome Institute"/>
            <person name="Kuo A."/>
            <person name="Zuccaro A."/>
            <person name="Kohler A."/>
            <person name="Nagy L.G."/>
            <person name="Floudas D."/>
            <person name="Copeland A."/>
            <person name="Barry K.W."/>
            <person name="Cichocki N."/>
            <person name="Veneault-Fourrey C."/>
            <person name="LaButti K."/>
            <person name="Lindquist E.A."/>
            <person name="Lipzen A."/>
            <person name="Lundell T."/>
            <person name="Morin E."/>
            <person name="Murat C."/>
            <person name="Sun H."/>
            <person name="Tunlid A."/>
            <person name="Henrissat B."/>
            <person name="Grigoriev I.V."/>
            <person name="Hibbett D.S."/>
            <person name="Martin F."/>
            <person name="Nordberg H.P."/>
            <person name="Cantor M.N."/>
            <person name="Hua S.X."/>
        </authorList>
    </citation>
    <scope>NUCLEOTIDE SEQUENCE [LARGE SCALE GENOMIC DNA]</scope>
    <source>
        <strain evidence="2 3">MAFF 305830</strain>
    </source>
</reference>
<evidence type="ECO:0000256" key="1">
    <source>
        <dbReference type="SAM" id="MobiDB-lite"/>
    </source>
</evidence>
<dbReference type="AlphaFoldDB" id="A0A0C2W0W8"/>
<name>A0A0C2W0W8_SERVB</name>
<dbReference type="Proteomes" id="UP000054097">
    <property type="component" value="Unassembled WGS sequence"/>
</dbReference>
<dbReference type="EMBL" id="KN824470">
    <property type="protein sequence ID" value="KIM20138.1"/>
    <property type="molecule type" value="Genomic_DNA"/>
</dbReference>
<evidence type="ECO:0000313" key="2">
    <source>
        <dbReference type="EMBL" id="KIM20138.1"/>
    </source>
</evidence>
<proteinExistence type="predicted"/>
<reference evidence="3" key="2">
    <citation type="submission" date="2015-01" db="EMBL/GenBank/DDBJ databases">
        <title>Evolutionary Origins and Diversification of the Mycorrhizal Mutualists.</title>
        <authorList>
            <consortium name="DOE Joint Genome Institute"/>
            <consortium name="Mycorrhizal Genomics Consortium"/>
            <person name="Kohler A."/>
            <person name="Kuo A."/>
            <person name="Nagy L.G."/>
            <person name="Floudas D."/>
            <person name="Copeland A."/>
            <person name="Barry K.W."/>
            <person name="Cichocki N."/>
            <person name="Veneault-Fourrey C."/>
            <person name="LaButti K."/>
            <person name="Lindquist E.A."/>
            <person name="Lipzen A."/>
            <person name="Lundell T."/>
            <person name="Morin E."/>
            <person name="Murat C."/>
            <person name="Riley R."/>
            <person name="Ohm R."/>
            <person name="Sun H."/>
            <person name="Tunlid A."/>
            <person name="Henrissat B."/>
            <person name="Grigoriev I.V."/>
            <person name="Hibbett D.S."/>
            <person name="Martin F."/>
        </authorList>
    </citation>
    <scope>NUCLEOTIDE SEQUENCE [LARGE SCALE GENOMIC DNA]</scope>
    <source>
        <strain evidence="3">MAFF 305830</strain>
    </source>
</reference>
<dbReference type="HOGENOM" id="CLU_2723789_0_0_1"/>
<feature type="compositionally biased region" description="Basic residues" evidence="1">
    <location>
        <begin position="63"/>
        <end position="72"/>
    </location>
</feature>
<protein>
    <submittedName>
        <fullName evidence="2">Uncharacterized protein</fullName>
    </submittedName>
</protein>
<evidence type="ECO:0000313" key="3">
    <source>
        <dbReference type="Proteomes" id="UP000054097"/>
    </source>
</evidence>
<organism evidence="2 3">
    <name type="scientific">Serendipita vermifera MAFF 305830</name>
    <dbReference type="NCBI Taxonomy" id="933852"/>
    <lineage>
        <taxon>Eukaryota</taxon>
        <taxon>Fungi</taxon>
        <taxon>Dikarya</taxon>
        <taxon>Basidiomycota</taxon>
        <taxon>Agaricomycotina</taxon>
        <taxon>Agaricomycetes</taxon>
        <taxon>Sebacinales</taxon>
        <taxon>Serendipitaceae</taxon>
        <taxon>Serendipita</taxon>
    </lineage>
</organism>
<keyword evidence="3" id="KW-1185">Reference proteome</keyword>
<gene>
    <name evidence="2" type="ORF">M408DRAFT_334122</name>
</gene>
<sequence>MSMRLLLTRREIHVLNGTVTINEPPCPGRYSVQQYTTTIRKAKCETDIDPKPSIPNNPFHWHIATRPRRHYT</sequence>
<feature type="region of interest" description="Disordered" evidence="1">
    <location>
        <begin position="47"/>
        <end position="72"/>
    </location>
</feature>